<accession>A0A6A6ZLM1</accession>
<sequence length="228" mass="25705">KAKANNIFLRAFEDCVKSIIRNLPTDVTKREAAQAIQTIAQQLNGDYSRLAYVNEVIQARIWEDEIWAVGAAVDVYEMLARAIDPNLSIPDLPMRGPYLVRNELMRSCQSQFQRMMTEADWSRRLTSFLGQLCTVGNITSTTPGIALHVLDSLVSSLFLNPNDNFDHLVGFLMHAGPYPDGQPQLQTHLAAQLLQLQDRAQELKVSSRLAVHGSVQLRERGWRTEVMD</sequence>
<dbReference type="InterPro" id="IPR016024">
    <property type="entry name" value="ARM-type_fold"/>
</dbReference>
<evidence type="ECO:0000313" key="2">
    <source>
        <dbReference type="Proteomes" id="UP000799424"/>
    </source>
</evidence>
<reference evidence="1" key="1">
    <citation type="journal article" date="2020" name="Stud. Mycol.">
        <title>101 Dothideomycetes genomes: a test case for predicting lifestyles and emergence of pathogens.</title>
        <authorList>
            <person name="Haridas S."/>
            <person name="Albert R."/>
            <person name="Binder M."/>
            <person name="Bloem J."/>
            <person name="Labutti K."/>
            <person name="Salamov A."/>
            <person name="Andreopoulos B."/>
            <person name="Baker S."/>
            <person name="Barry K."/>
            <person name="Bills G."/>
            <person name="Bluhm B."/>
            <person name="Cannon C."/>
            <person name="Castanera R."/>
            <person name="Culley D."/>
            <person name="Daum C."/>
            <person name="Ezra D."/>
            <person name="Gonzalez J."/>
            <person name="Henrissat B."/>
            <person name="Kuo A."/>
            <person name="Liang C."/>
            <person name="Lipzen A."/>
            <person name="Lutzoni F."/>
            <person name="Magnuson J."/>
            <person name="Mondo S."/>
            <person name="Nolan M."/>
            <person name="Ohm R."/>
            <person name="Pangilinan J."/>
            <person name="Park H.-J."/>
            <person name="Ramirez L."/>
            <person name="Alfaro M."/>
            <person name="Sun H."/>
            <person name="Tritt A."/>
            <person name="Yoshinaga Y."/>
            <person name="Zwiers L.-H."/>
            <person name="Turgeon B."/>
            <person name="Goodwin S."/>
            <person name="Spatafora J."/>
            <person name="Crous P."/>
            <person name="Grigoriev I."/>
        </authorList>
    </citation>
    <scope>NUCLEOTIDE SEQUENCE</scope>
    <source>
        <strain evidence="1">CBS 113818</strain>
    </source>
</reference>
<organism evidence="1 2">
    <name type="scientific">Ophiobolus disseminans</name>
    <dbReference type="NCBI Taxonomy" id="1469910"/>
    <lineage>
        <taxon>Eukaryota</taxon>
        <taxon>Fungi</taxon>
        <taxon>Dikarya</taxon>
        <taxon>Ascomycota</taxon>
        <taxon>Pezizomycotina</taxon>
        <taxon>Dothideomycetes</taxon>
        <taxon>Pleosporomycetidae</taxon>
        <taxon>Pleosporales</taxon>
        <taxon>Pleosporineae</taxon>
        <taxon>Phaeosphaeriaceae</taxon>
        <taxon>Ophiobolus</taxon>
    </lineage>
</organism>
<dbReference type="AlphaFoldDB" id="A0A6A6ZLM1"/>
<proteinExistence type="predicted"/>
<feature type="non-terminal residue" evidence="1">
    <location>
        <position position="228"/>
    </location>
</feature>
<feature type="non-terminal residue" evidence="1">
    <location>
        <position position="1"/>
    </location>
</feature>
<keyword evidence="2" id="KW-1185">Reference proteome</keyword>
<evidence type="ECO:0008006" key="3">
    <source>
        <dbReference type="Google" id="ProtNLM"/>
    </source>
</evidence>
<dbReference type="EMBL" id="MU006235">
    <property type="protein sequence ID" value="KAF2822011.1"/>
    <property type="molecule type" value="Genomic_DNA"/>
</dbReference>
<dbReference type="OrthoDB" id="3688717at2759"/>
<dbReference type="Proteomes" id="UP000799424">
    <property type="component" value="Unassembled WGS sequence"/>
</dbReference>
<protein>
    <recommendedName>
        <fullName evidence="3">MIF4G domain-containing protein</fullName>
    </recommendedName>
</protein>
<gene>
    <name evidence="1" type="ORF">CC86DRAFT_251604</name>
</gene>
<evidence type="ECO:0000313" key="1">
    <source>
        <dbReference type="EMBL" id="KAF2822011.1"/>
    </source>
</evidence>
<name>A0A6A6ZLM1_9PLEO</name>
<dbReference type="SUPFAM" id="SSF48371">
    <property type="entry name" value="ARM repeat"/>
    <property type="match status" value="1"/>
</dbReference>
<dbReference type="Gene3D" id="1.25.40.180">
    <property type="match status" value="1"/>
</dbReference>